<feature type="region of interest" description="Disordered" evidence="1">
    <location>
        <begin position="83"/>
        <end position="108"/>
    </location>
</feature>
<dbReference type="AlphaFoldDB" id="A0A9J6F583"/>
<dbReference type="EMBL" id="JABSTU010000001">
    <property type="protein sequence ID" value="KAH8041692.1"/>
    <property type="molecule type" value="Genomic_DNA"/>
</dbReference>
<organism evidence="2 3">
    <name type="scientific">Rhipicephalus microplus</name>
    <name type="common">Cattle tick</name>
    <name type="synonym">Boophilus microplus</name>
    <dbReference type="NCBI Taxonomy" id="6941"/>
    <lineage>
        <taxon>Eukaryota</taxon>
        <taxon>Metazoa</taxon>
        <taxon>Ecdysozoa</taxon>
        <taxon>Arthropoda</taxon>
        <taxon>Chelicerata</taxon>
        <taxon>Arachnida</taxon>
        <taxon>Acari</taxon>
        <taxon>Parasitiformes</taxon>
        <taxon>Ixodida</taxon>
        <taxon>Ixodoidea</taxon>
        <taxon>Ixodidae</taxon>
        <taxon>Rhipicephalinae</taxon>
        <taxon>Rhipicephalus</taxon>
        <taxon>Boophilus</taxon>
    </lineage>
</organism>
<reference evidence="2" key="1">
    <citation type="journal article" date="2020" name="Cell">
        <title>Large-Scale Comparative Analyses of Tick Genomes Elucidate Their Genetic Diversity and Vector Capacities.</title>
        <authorList>
            <consortium name="Tick Genome and Microbiome Consortium (TIGMIC)"/>
            <person name="Jia N."/>
            <person name="Wang J."/>
            <person name="Shi W."/>
            <person name="Du L."/>
            <person name="Sun Y."/>
            <person name="Zhan W."/>
            <person name="Jiang J.F."/>
            <person name="Wang Q."/>
            <person name="Zhang B."/>
            <person name="Ji P."/>
            <person name="Bell-Sakyi L."/>
            <person name="Cui X.M."/>
            <person name="Yuan T.T."/>
            <person name="Jiang B.G."/>
            <person name="Yang W.F."/>
            <person name="Lam T.T."/>
            <person name="Chang Q.C."/>
            <person name="Ding S.J."/>
            <person name="Wang X.J."/>
            <person name="Zhu J.G."/>
            <person name="Ruan X.D."/>
            <person name="Zhao L."/>
            <person name="Wei J.T."/>
            <person name="Ye R.Z."/>
            <person name="Que T.C."/>
            <person name="Du C.H."/>
            <person name="Zhou Y.H."/>
            <person name="Cheng J.X."/>
            <person name="Dai P.F."/>
            <person name="Guo W.B."/>
            <person name="Han X.H."/>
            <person name="Huang E.J."/>
            <person name="Li L.F."/>
            <person name="Wei W."/>
            <person name="Gao Y.C."/>
            <person name="Liu J.Z."/>
            <person name="Shao H.Z."/>
            <person name="Wang X."/>
            <person name="Wang C.C."/>
            <person name="Yang T.C."/>
            <person name="Huo Q.B."/>
            <person name="Li W."/>
            <person name="Chen H.Y."/>
            <person name="Chen S.E."/>
            <person name="Zhou L.G."/>
            <person name="Ni X.B."/>
            <person name="Tian J.H."/>
            <person name="Sheng Y."/>
            <person name="Liu T."/>
            <person name="Pan Y.S."/>
            <person name="Xia L.Y."/>
            <person name="Li J."/>
            <person name="Zhao F."/>
            <person name="Cao W.C."/>
        </authorList>
    </citation>
    <scope>NUCLEOTIDE SEQUENCE</scope>
    <source>
        <strain evidence="2">Rmic-2018</strain>
    </source>
</reference>
<protein>
    <submittedName>
        <fullName evidence="2">Uncharacterized protein</fullName>
    </submittedName>
</protein>
<evidence type="ECO:0000313" key="3">
    <source>
        <dbReference type="Proteomes" id="UP000821866"/>
    </source>
</evidence>
<feature type="compositionally biased region" description="Basic and acidic residues" evidence="1">
    <location>
        <begin position="87"/>
        <end position="108"/>
    </location>
</feature>
<gene>
    <name evidence="2" type="ORF">HPB51_017494</name>
</gene>
<evidence type="ECO:0000313" key="2">
    <source>
        <dbReference type="EMBL" id="KAH8041692.1"/>
    </source>
</evidence>
<dbReference type="Proteomes" id="UP000821866">
    <property type="component" value="Chromosome 1"/>
</dbReference>
<reference evidence="2" key="2">
    <citation type="submission" date="2021-09" db="EMBL/GenBank/DDBJ databases">
        <authorList>
            <person name="Jia N."/>
            <person name="Wang J."/>
            <person name="Shi W."/>
            <person name="Du L."/>
            <person name="Sun Y."/>
            <person name="Zhan W."/>
            <person name="Jiang J."/>
            <person name="Wang Q."/>
            <person name="Zhang B."/>
            <person name="Ji P."/>
            <person name="Sakyi L.B."/>
            <person name="Cui X."/>
            <person name="Yuan T."/>
            <person name="Jiang B."/>
            <person name="Yang W."/>
            <person name="Lam T.T.-Y."/>
            <person name="Chang Q."/>
            <person name="Ding S."/>
            <person name="Wang X."/>
            <person name="Zhu J."/>
            <person name="Ruan X."/>
            <person name="Zhao L."/>
            <person name="Wei J."/>
            <person name="Que T."/>
            <person name="Du C."/>
            <person name="Cheng J."/>
            <person name="Dai P."/>
            <person name="Han X."/>
            <person name="Huang E."/>
            <person name="Gao Y."/>
            <person name="Liu J."/>
            <person name="Shao H."/>
            <person name="Ye R."/>
            <person name="Li L."/>
            <person name="Wei W."/>
            <person name="Wang X."/>
            <person name="Wang C."/>
            <person name="Huo Q."/>
            <person name="Li W."/>
            <person name="Guo W."/>
            <person name="Chen H."/>
            <person name="Chen S."/>
            <person name="Zhou L."/>
            <person name="Zhou L."/>
            <person name="Ni X."/>
            <person name="Tian J."/>
            <person name="Zhou Y."/>
            <person name="Sheng Y."/>
            <person name="Liu T."/>
            <person name="Pan Y."/>
            <person name="Xia L."/>
            <person name="Li J."/>
            <person name="Zhao F."/>
            <person name="Cao W."/>
        </authorList>
    </citation>
    <scope>NUCLEOTIDE SEQUENCE</scope>
    <source>
        <strain evidence="2">Rmic-2018</strain>
        <tissue evidence="2">Larvae</tissue>
    </source>
</reference>
<proteinExistence type="predicted"/>
<keyword evidence="3" id="KW-1185">Reference proteome</keyword>
<evidence type="ECO:0000256" key="1">
    <source>
        <dbReference type="SAM" id="MobiDB-lite"/>
    </source>
</evidence>
<sequence length="248" mass="27301">MFKKAATVFPVYLNSNRSKTFSHVIYPLRVPSAADIIQTGRSKVPARMQTHRTPAVPADIRCRPSRFFVFAGLYFGIVVTSSTRNSDTTRHGDSNVESGERSGEVPAHQERGLYAAGIGEEKDTPQNIVVWSSRGNIDLNLSTAKQLEENRTDQNREERLNIRELSSSVVSLPKPELLDSACWLDASACFSTRLSPLLCLSLWRPPQHPPPSVCRECDSAGTDADVASFWPGSATGVVGRRRRFGPAS</sequence>
<accession>A0A9J6F583</accession>
<name>A0A9J6F583_RHIMP</name>
<comment type="caution">
    <text evidence="2">The sequence shown here is derived from an EMBL/GenBank/DDBJ whole genome shotgun (WGS) entry which is preliminary data.</text>
</comment>